<dbReference type="RefSeq" id="WP_095977308.1">
    <property type="nucleotide sequence ID" value="NZ_CP022163.1"/>
</dbReference>
<dbReference type="OrthoDB" id="1456570at2"/>
<dbReference type="Pfam" id="PF14206">
    <property type="entry name" value="Cys_rich_CPCC"/>
    <property type="match status" value="1"/>
</dbReference>
<reference evidence="2 3" key="1">
    <citation type="submission" date="2017-06" db="EMBL/GenBank/DDBJ databases">
        <authorList>
            <person name="Kim H.J."/>
            <person name="Triplett B.A."/>
        </authorList>
    </citation>
    <scope>NUCLEOTIDE SEQUENCE [LARGE SCALE GENOMIC DNA]</scope>
    <source>
        <strain evidence="2 3">DSM 14713</strain>
    </source>
</reference>
<name>A0A250IBU4_9BACT</name>
<dbReference type="EMBL" id="CP022163">
    <property type="protein sequence ID" value="ATB28642.1"/>
    <property type="molecule type" value="Genomic_DNA"/>
</dbReference>
<dbReference type="Proteomes" id="UP000217289">
    <property type="component" value="Chromosome"/>
</dbReference>
<sequence>MRREQLIQLIAREVVARRPPHEKLKELPAYWDWDEDSPGWALLHPRVREELLHRAGSPPWLWRSAYDAFFEFVEQDARRIVRNEALLTEARALGVPVSSVEGVPDKAHRCPCCGFRTFEWRGEYDLCPVCQWEDECAEDSFEDGPARLERFSLPHHMTRAEYRQRYEARRDAELKDPVLALKYERYAR</sequence>
<dbReference type="KEGG" id="mbd:MEBOL_002091"/>
<proteinExistence type="predicted"/>
<evidence type="ECO:0000313" key="3">
    <source>
        <dbReference type="Proteomes" id="UP000217289"/>
    </source>
</evidence>
<protein>
    <recommendedName>
        <fullName evidence="1">Cysteine-rich CPCC domain-containing protein</fullName>
    </recommendedName>
</protein>
<evidence type="ECO:0000259" key="1">
    <source>
        <dbReference type="Pfam" id="PF14206"/>
    </source>
</evidence>
<dbReference type="AlphaFoldDB" id="A0A250IBU4"/>
<feature type="domain" description="Cysteine-rich CPCC" evidence="1">
    <location>
        <begin position="109"/>
        <end position="150"/>
    </location>
</feature>
<dbReference type="InterPro" id="IPR025983">
    <property type="entry name" value="Cys_rich_CPCC"/>
</dbReference>
<accession>A0A250IBU4</accession>
<organism evidence="2 3">
    <name type="scientific">Melittangium boletus DSM 14713</name>
    <dbReference type="NCBI Taxonomy" id="1294270"/>
    <lineage>
        <taxon>Bacteria</taxon>
        <taxon>Pseudomonadati</taxon>
        <taxon>Myxococcota</taxon>
        <taxon>Myxococcia</taxon>
        <taxon>Myxococcales</taxon>
        <taxon>Cystobacterineae</taxon>
        <taxon>Archangiaceae</taxon>
        <taxon>Melittangium</taxon>
    </lineage>
</organism>
<keyword evidence="3" id="KW-1185">Reference proteome</keyword>
<gene>
    <name evidence="2" type="ORF">MEBOL_002091</name>
</gene>
<evidence type="ECO:0000313" key="2">
    <source>
        <dbReference type="EMBL" id="ATB28642.1"/>
    </source>
</evidence>